<keyword evidence="3" id="KW-1003">Cell membrane</keyword>
<evidence type="ECO:0000256" key="3">
    <source>
        <dbReference type="ARBA" id="ARBA00022475"/>
    </source>
</evidence>
<gene>
    <name evidence="8" type="ORF">GCM10011333_29520</name>
</gene>
<keyword evidence="5 7" id="KW-1133">Transmembrane helix</keyword>
<evidence type="ECO:0000256" key="5">
    <source>
        <dbReference type="ARBA" id="ARBA00022989"/>
    </source>
</evidence>
<evidence type="ECO:0000256" key="4">
    <source>
        <dbReference type="ARBA" id="ARBA00022692"/>
    </source>
</evidence>
<name>A0A8J2U0A1_9MICO</name>
<keyword evidence="4 7" id="KW-0812">Transmembrane</keyword>
<dbReference type="Gene3D" id="1.10.287.3510">
    <property type="match status" value="1"/>
</dbReference>
<dbReference type="PANTHER" id="PTHR34583">
    <property type="entry name" value="ANTIPORTER SUBUNIT MNHC2-RELATED"/>
    <property type="match status" value="1"/>
</dbReference>
<evidence type="ECO:0000256" key="7">
    <source>
        <dbReference type="SAM" id="Phobius"/>
    </source>
</evidence>
<reference evidence="8" key="1">
    <citation type="journal article" date="2014" name="Int. J. Syst. Evol. Microbiol.">
        <title>Complete genome sequence of Corynebacterium casei LMG S-19264T (=DSM 44701T), isolated from a smear-ripened cheese.</title>
        <authorList>
            <consortium name="US DOE Joint Genome Institute (JGI-PGF)"/>
            <person name="Walter F."/>
            <person name="Albersmeier A."/>
            <person name="Kalinowski J."/>
            <person name="Ruckert C."/>
        </authorList>
    </citation>
    <scope>NUCLEOTIDE SEQUENCE</scope>
    <source>
        <strain evidence="8">CGMCC 1.12785</strain>
    </source>
</reference>
<proteinExistence type="inferred from homology"/>
<feature type="transmembrane region" description="Helical" evidence="7">
    <location>
        <begin position="68"/>
        <end position="88"/>
    </location>
</feature>
<keyword evidence="9" id="KW-1185">Reference proteome</keyword>
<dbReference type="PANTHER" id="PTHR34583:SF2">
    <property type="entry name" value="ANTIPORTER SUBUNIT MNHC2-RELATED"/>
    <property type="match status" value="1"/>
</dbReference>
<comment type="subcellular location">
    <subcellularLocation>
        <location evidence="1">Cell membrane</location>
        <topology evidence="1">Multi-pass membrane protein</topology>
    </subcellularLocation>
</comment>
<dbReference type="Proteomes" id="UP000616114">
    <property type="component" value="Unassembled WGS sequence"/>
</dbReference>
<sequence>MTVSGLPELMTVLACAVLVIGLSAHLLVADLFRRIISLNVASGGVMMLLLVLAVRGPGDQDPDPVPQALVLTGIVIMAAVTGLALALARRVEDPADEDDRDEETP</sequence>
<dbReference type="EMBL" id="BMFY01000015">
    <property type="protein sequence ID" value="GGA24579.1"/>
    <property type="molecule type" value="Genomic_DNA"/>
</dbReference>
<feature type="transmembrane region" description="Helical" evidence="7">
    <location>
        <begin position="6"/>
        <end position="28"/>
    </location>
</feature>
<evidence type="ECO:0000256" key="6">
    <source>
        <dbReference type="ARBA" id="ARBA00023136"/>
    </source>
</evidence>
<evidence type="ECO:0000313" key="8">
    <source>
        <dbReference type="EMBL" id="GGA24579.1"/>
    </source>
</evidence>
<dbReference type="AlphaFoldDB" id="A0A8J2U0A1"/>
<evidence type="ECO:0008006" key="10">
    <source>
        <dbReference type="Google" id="ProtNLM"/>
    </source>
</evidence>
<dbReference type="InterPro" id="IPR039428">
    <property type="entry name" value="NUOK/Mnh_C1-like"/>
</dbReference>
<evidence type="ECO:0000256" key="1">
    <source>
        <dbReference type="ARBA" id="ARBA00004651"/>
    </source>
</evidence>
<dbReference type="GO" id="GO:0005886">
    <property type="term" value="C:plasma membrane"/>
    <property type="evidence" value="ECO:0007669"/>
    <property type="project" value="UniProtKB-SubCell"/>
</dbReference>
<keyword evidence="6 7" id="KW-0472">Membrane</keyword>
<evidence type="ECO:0000313" key="9">
    <source>
        <dbReference type="Proteomes" id="UP000616114"/>
    </source>
</evidence>
<reference evidence="8" key="2">
    <citation type="submission" date="2020-09" db="EMBL/GenBank/DDBJ databases">
        <authorList>
            <person name="Sun Q."/>
            <person name="Zhou Y."/>
        </authorList>
    </citation>
    <scope>NUCLEOTIDE SEQUENCE</scope>
    <source>
        <strain evidence="8">CGMCC 1.12785</strain>
    </source>
</reference>
<evidence type="ECO:0000256" key="2">
    <source>
        <dbReference type="ARBA" id="ARBA00010388"/>
    </source>
</evidence>
<comment type="caution">
    <text evidence="8">The sequence shown here is derived from an EMBL/GenBank/DDBJ whole genome shotgun (WGS) entry which is preliminary data.</text>
</comment>
<accession>A0A8J2U0A1</accession>
<protein>
    <recommendedName>
        <fullName evidence="10">Multisubunit sodium/proton antiporter MrpC subunit</fullName>
    </recommendedName>
</protein>
<feature type="transmembrane region" description="Helical" evidence="7">
    <location>
        <begin position="35"/>
        <end position="56"/>
    </location>
</feature>
<dbReference type="Pfam" id="PF00420">
    <property type="entry name" value="Oxidored_q2"/>
    <property type="match status" value="1"/>
</dbReference>
<organism evidence="8 9">
    <name type="scientific">Sediminivirga luteola</name>
    <dbReference type="NCBI Taxonomy" id="1774748"/>
    <lineage>
        <taxon>Bacteria</taxon>
        <taxon>Bacillati</taxon>
        <taxon>Actinomycetota</taxon>
        <taxon>Actinomycetes</taxon>
        <taxon>Micrococcales</taxon>
        <taxon>Brevibacteriaceae</taxon>
        <taxon>Sediminivirga</taxon>
    </lineage>
</organism>
<dbReference type="RefSeq" id="WP_188551664.1">
    <property type="nucleotide sequence ID" value="NZ_BMFY01000015.1"/>
</dbReference>
<dbReference type="InterPro" id="IPR050601">
    <property type="entry name" value="CPA3_antiporter_subunitC"/>
</dbReference>
<comment type="similarity">
    <text evidence="2">Belongs to the CPA3 antiporters (TC 2.A.63) subunit C family.</text>
</comment>